<evidence type="ECO:0000313" key="2">
    <source>
        <dbReference type="EMBL" id="CAE7231397.1"/>
    </source>
</evidence>
<dbReference type="AlphaFoldDB" id="A0A812KVZ4"/>
<name>A0A812KVZ4_9DINO</name>
<proteinExistence type="predicted"/>
<feature type="region of interest" description="Disordered" evidence="1">
    <location>
        <begin position="669"/>
        <end position="694"/>
    </location>
</feature>
<accession>A0A812KVZ4</accession>
<organism evidence="2 3">
    <name type="scientific">Symbiodinium natans</name>
    <dbReference type="NCBI Taxonomy" id="878477"/>
    <lineage>
        <taxon>Eukaryota</taxon>
        <taxon>Sar</taxon>
        <taxon>Alveolata</taxon>
        <taxon>Dinophyceae</taxon>
        <taxon>Suessiales</taxon>
        <taxon>Symbiodiniaceae</taxon>
        <taxon>Symbiodinium</taxon>
    </lineage>
</organism>
<dbReference type="Proteomes" id="UP000604046">
    <property type="component" value="Unassembled WGS sequence"/>
</dbReference>
<evidence type="ECO:0000313" key="3">
    <source>
        <dbReference type="Proteomes" id="UP000604046"/>
    </source>
</evidence>
<keyword evidence="3" id="KW-1185">Reference proteome</keyword>
<reference evidence="2" key="1">
    <citation type="submission" date="2021-02" db="EMBL/GenBank/DDBJ databases">
        <authorList>
            <person name="Dougan E. K."/>
            <person name="Rhodes N."/>
            <person name="Thang M."/>
            <person name="Chan C."/>
        </authorList>
    </citation>
    <scope>NUCLEOTIDE SEQUENCE</scope>
</reference>
<sequence>MASSTESESETEAVDLSLPDSDLWARLPRRFRTAYGAAGGHLPDDAFLAYMFEDASELAAEMSSHVPQHDRRKAIQIFSTLQSRALPRAQRRNKCRGLVDPAWQKVSLAKKLASLNSSEAAGLQDTLSWLIKHSGARKERVAWPTRAARKLADSKLELSRAAIEKAELQRWRAHLVELFVEANTPLVRQAQLASCPESAIAASLGSMRASTIRKRVREWRKLRVFSLGLSACPWPKHVGVVLDYLQNRVAEPCGRSVPNAVLEALSFMERKGGVAADQRLADLPILKNFVNQATHDLEIGAPPTKKAPLLPLMLVGALELCVTDSSAPFFARGLAFYKLLKLWTACRTNDLSGLNPASLRLTKFGLVGVLERTKTTGPGKRVRHLPIFVAASVGFMSSTWLEQGLKLWLSETMSFERDFFLPMPNSDWSGVRHIMADYADVVGLSQHLLRMLRLPVKKGCQWVLSDQPLLPAQEARTFWKEHSERNWLTSLLAACGVGVEQRNYIGRWHIASSADEYLRTAQQVIIGLQEQLMASICGRDQWDLRNAGLEELHMYLCDKGLPDEAAERLCQSLRLGPHWFTRVPEPVVAVQLELEPEMIESETVAEESGAETAPYFVTVVGKKRLRRLHRQGGCGVSLMEVQESEPVWRLKGTSYDLACRHCWRSGDCSVSEGEDADDSGSSGESDGLAEAAGS</sequence>
<protein>
    <submittedName>
        <fullName evidence="2">Uncharacterized protein</fullName>
    </submittedName>
</protein>
<feature type="compositionally biased region" description="Low complexity" evidence="1">
    <location>
        <begin position="679"/>
        <end position="694"/>
    </location>
</feature>
<comment type="caution">
    <text evidence="2">The sequence shown here is derived from an EMBL/GenBank/DDBJ whole genome shotgun (WGS) entry which is preliminary data.</text>
</comment>
<dbReference type="EMBL" id="CAJNDS010000742">
    <property type="protein sequence ID" value="CAE7231397.1"/>
    <property type="molecule type" value="Genomic_DNA"/>
</dbReference>
<evidence type="ECO:0000256" key="1">
    <source>
        <dbReference type="SAM" id="MobiDB-lite"/>
    </source>
</evidence>
<dbReference type="OrthoDB" id="415846at2759"/>
<gene>
    <name evidence="2" type="ORF">SNAT2548_LOCUS9482</name>
</gene>